<dbReference type="Pfam" id="PF11042">
    <property type="entry name" value="DUF2750"/>
    <property type="match status" value="1"/>
</dbReference>
<dbReference type="AlphaFoldDB" id="A0A1M4ZQ27"/>
<gene>
    <name evidence="1" type="ORF">SAMN04487965_1615</name>
</gene>
<evidence type="ECO:0000313" key="1">
    <source>
        <dbReference type="EMBL" id="SHF20149.1"/>
    </source>
</evidence>
<keyword evidence="2" id="KW-1185">Reference proteome</keyword>
<dbReference type="EMBL" id="FQVA01000001">
    <property type="protein sequence ID" value="SHF20149.1"/>
    <property type="molecule type" value="Genomic_DNA"/>
</dbReference>
<dbReference type="OrthoDB" id="5916942at2"/>
<dbReference type="Proteomes" id="UP000184170">
    <property type="component" value="Unassembled WGS sequence"/>
</dbReference>
<dbReference type="InterPro" id="IPR021284">
    <property type="entry name" value="DUF2750"/>
</dbReference>
<dbReference type="STRING" id="494016.SAMN04487965_1615"/>
<organism evidence="1 2">
    <name type="scientific">Microbulbifer donghaiensis</name>
    <dbReference type="NCBI Taxonomy" id="494016"/>
    <lineage>
        <taxon>Bacteria</taxon>
        <taxon>Pseudomonadati</taxon>
        <taxon>Pseudomonadota</taxon>
        <taxon>Gammaproteobacteria</taxon>
        <taxon>Cellvibrionales</taxon>
        <taxon>Microbulbiferaceae</taxon>
        <taxon>Microbulbifer</taxon>
    </lineage>
</organism>
<dbReference type="RefSeq" id="WP_084535717.1">
    <property type="nucleotide sequence ID" value="NZ_FQVA01000001.1"/>
</dbReference>
<protein>
    <recommendedName>
        <fullName evidence="3">DUF2750 domain-containing protein</fullName>
    </recommendedName>
</protein>
<accession>A0A1M4ZQ27</accession>
<sequence length="122" mass="14073">MQVEPLSDDFEDNCGRFLPEATEQGCVWALEGEEGFALCESEKYPQTEVMPFWSQREFAEIHADGDWGDYKVVAIDLEEFMDDWLTGMHDDVLLVGINWNAELEGIELEPLDLLEQLEQELQ</sequence>
<name>A0A1M4ZQ27_9GAMM</name>
<proteinExistence type="predicted"/>
<reference evidence="2" key="1">
    <citation type="submission" date="2016-11" db="EMBL/GenBank/DDBJ databases">
        <authorList>
            <person name="Varghese N."/>
            <person name="Submissions S."/>
        </authorList>
    </citation>
    <scope>NUCLEOTIDE SEQUENCE [LARGE SCALE GENOMIC DNA]</scope>
    <source>
        <strain evidence="2">CGMCC 1.7063</strain>
    </source>
</reference>
<evidence type="ECO:0008006" key="3">
    <source>
        <dbReference type="Google" id="ProtNLM"/>
    </source>
</evidence>
<evidence type="ECO:0000313" key="2">
    <source>
        <dbReference type="Proteomes" id="UP000184170"/>
    </source>
</evidence>